<feature type="compositionally biased region" description="Pro residues" evidence="2">
    <location>
        <begin position="1"/>
        <end position="11"/>
    </location>
</feature>
<dbReference type="EMBL" id="JBBJCI010000141">
    <property type="protein sequence ID" value="KAK7242623.1"/>
    <property type="molecule type" value="Genomic_DNA"/>
</dbReference>
<evidence type="ECO:0000313" key="4">
    <source>
        <dbReference type="Proteomes" id="UP001363151"/>
    </source>
</evidence>
<reference evidence="3 4" key="1">
    <citation type="submission" date="2024-03" db="EMBL/GenBank/DDBJ databases">
        <title>Aureococcus anophagefferens CCMP1851 and Kratosvirus quantuckense: Draft genome of a second virus-susceptible host strain in the model system.</title>
        <authorList>
            <person name="Chase E."/>
            <person name="Truchon A.R."/>
            <person name="Schepens W."/>
            <person name="Wilhelm S.W."/>
        </authorList>
    </citation>
    <scope>NUCLEOTIDE SEQUENCE [LARGE SCALE GENOMIC DNA]</scope>
    <source>
        <strain evidence="3 4">CCMP1851</strain>
    </source>
</reference>
<name>A0ABR1G223_AURAN</name>
<comment type="caution">
    <text evidence="3">The sequence shown here is derived from an EMBL/GenBank/DDBJ whole genome shotgun (WGS) entry which is preliminary data.</text>
</comment>
<accession>A0ABR1G223</accession>
<feature type="coiled-coil region" evidence="1">
    <location>
        <begin position="358"/>
        <end position="385"/>
    </location>
</feature>
<dbReference type="Proteomes" id="UP001363151">
    <property type="component" value="Unassembled WGS sequence"/>
</dbReference>
<gene>
    <name evidence="3" type="ORF">SO694_00016134</name>
</gene>
<sequence length="717" mass="79444">MPRPRPPPPDDMFPDINVKTGTPSGADGGGFFPPGEDDIWGSRPGTAESEGMTFEEWQKRAGVGPPGGSAPGSRPGTAGSGEDEFSRTDGATDYYNNELAQSQSQPALQAFGSSGGSAASKLKSVVKKTKGSMHEVVKQAKGVARATAMLDEKKQEVSKKQRAREKVMKQRQDHEAWVEQLAAACDATNAERERLSAEIIFLEHNMERKRLLRVILRLSRFKSHSAFQTWVHNTIKPERDRKFALRDQMKKDLAALRVQMKEDTEKNELLREKILEQRLNNSSTEQYNLFLKIFSKLAGDKTREYFAHWMGMYRSFMKQYNLVAKIMGRMVNQTMLKGWVKWYHVVFIASKMTLDEQLKALKFELGKARQRCNLAEKAVEDVANKAMADMLAKATKGQRALLNKILSKFCTLYIRYGMKKWTDQIKLYKTAKQKMQMIISRLMNSELNYGLRKWTMVCMKDKATAGDMMVARYKRESSLLKDRSELVAARIKALCIKVEQMRESVQLQAIAADRVAHGIPDLADEFANISYVDRAASENPQSLIKLMPPGALGGGGAGGAGAPGQPSEDMLQTTVFYGANKMVPASSASLASSKGPSTGFYGRGNVGNDSASLASSLESPSLNFAGIGFGTPMAPEDRANLLVFVKSLEATSKDKAIASIAPHLEKHKKVIKRLALVGDPRLSACIKAYERTKDIDDLLESIEMIAAGMDFNVTPMY</sequence>
<evidence type="ECO:0000256" key="2">
    <source>
        <dbReference type="SAM" id="MobiDB-lite"/>
    </source>
</evidence>
<evidence type="ECO:0008006" key="5">
    <source>
        <dbReference type="Google" id="ProtNLM"/>
    </source>
</evidence>
<feature type="region of interest" description="Disordered" evidence="2">
    <location>
        <begin position="1"/>
        <end position="95"/>
    </location>
</feature>
<evidence type="ECO:0000256" key="1">
    <source>
        <dbReference type="SAM" id="Coils"/>
    </source>
</evidence>
<keyword evidence="4" id="KW-1185">Reference proteome</keyword>
<protein>
    <recommendedName>
        <fullName evidence="5">PUM-HD domain-containing protein</fullName>
    </recommendedName>
</protein>
<feature type="coiled-coil region" evidence="1">
    <location>
        <begin position="246"/>
        <end position="273"/>
    </location>
</feature>
<organism evidence="3 4">
    <name type="scientific">Aureococcus anophagefferens</name>
    <name type="common">Harmful bloom alga</name>
    <dbReference type="NCBI Taxonomy" id="44056"/>
    <lineage>
        <taxon>Eukaryota</taxon>
        <taxon>Sar</taxon>
        <taxon>Stramenopiles</taxon>
        <taxon>Ochrophyta</taxon>
        <taxon>Pelagophyceae</taxon>
        <taxon>Pelagomonadales</taxon>
        <taxon>Pelagomonadaceae</taxon>
        <taxon>Aureococcus</taxon>
    </lineage>
</organism>
<feature type="coiled-coil region" evidence="1">
    <location>
        <begin position="143"/>
        <end position="205"/>
    </location>
</feature>
<evidence type="ECO:0000313" key="3">
    <source>
        <dbReference type="EMBL" id="KAK7242623.1"/>
    </source>
</evidence>
<proteinExistence type="predicted"/>
<keyword evidence="1" id="KW-0175">Coiled coil</keyword>